<dbReference type="OrthoDB" id="5336600at2759"/>
<dbReference type="VEuPathDB" id="FungiDB:I302_09261"/>
<name>A0A1B9FS49_9TREE</name>
<reference evidence="3" key="1">
    <citation type="submission" date="2013-07" db="EMBL/GenBank/DDBJ databases">
        <title>The Genome Sequence of Cryptococcus bestiolae CBS10118.</title>
        <authorList>
            <consortium name="The Broad Institute Genome Sequencing Platform"/>
            <person name="Cuomo C."/>
            <person name="Litvintseva A."/>
            <person name="Chen Y."/>
            <person name="Heitman J."/>
            <person name="Sun S."/>
            <person name="Springer D."/>
            <person name="Dromer F."/>
            <person name="Young S.K."/>
            <person name="Zeng Q."/>
            <person name="Gargeya S."/>
            <person name="Fitzgerald M."/>
            <person name="Abouelleil A."/>
            <person name="Alvarado L."/>
            <person name="Berlin A.M."/>
            <person name="Chapman S.B."/>
            <person name="Dewar J."/>
            <person name="Goldberg J."/>
            <person name="Griggs A."/>
            <person name="Gujja S."/>
            <person name="Hansen M."/>
            <person name="Howarth C."/>
            <person name="Imamovic A."/>
            <person name="Larimer J."/>
            <person name="McCowan C."/>
            <person name="Murphy C."/>
            <person name="Pearson M."/>
            <person name="Priest M."/>
            <person name="Roberts A."/>
            <person name="Saif S."/>
            <person name="Shea T."/>
            <person name="Sykes S."/>
            <person name="Wortman J."/>
            <person name="Nusbaum C."/>
            <person name="Birren B."/>
        </authorList>
    </citation>
    <scope>NUCLEOTIDE SEQUENCE [LARGE SCALE GENOMIC DNA]</scope>
    <source>
        <strain evidence="3">CBS 10118</strain>
    </source>
</reference>
<dbReference type="InterPro" id="IPR036291">
    <property type="entry name" value="NAD(P)-bd_dom_sf"/>
</dbReference>
<dbReference type="SUPFAM" id="SSF51735">
    <property type="entry name" value="NAD(P)-binding Rossmann-fold domains"/>
    <property type="match status" value="1"/>
</dbReference>
<dbReference type="GO" id="GO:0016491">
    <property type="term" value="F:oxidoreductase activity"/>
    <property type="evidence" value="ECO:0007669"/>
    <property type="project" value="UniProtKB-KW"/>
</dbReference>
<dbReference type="EMBL" id="KV700382">
    <property type="protein sequence ID" value="OCF21582.1"/>
    <property type="molecule type" value="Genomic_DNA"/>
</dbReference>
<dbReference type="Proteomes" id="UP000092730">
    <property type="component" value="Chromosome 3"/>
</dbReference>
<accession>A0A1B9FS49</accession>
<organism evidence="3">
    <name type="scientific">Kwoniella bestiolae CBS 10118</name>
    <dbReference type="NCBI Taxonomy" id="1296100"/>
    <lineage>
        <taxon>Eukaryota</taxon>
        <taxon>Fungi</taxon>
        <taxon>Dikarya</taxon>
        <taxon>Basidiomycota</taxon>
        <taxon>Agaricomycotina</taxon>
        <taxon>Tremellomycetes</taxon>
        <taxon>Tremellales</taxon>
        <taxon>Cryptococcaceae</taxon>
        <taxon>Kwoniella</taxon>
    </lineage>
</organism>
<dbReference type="EMBL" id="CP144543">
    <property type="protein sequence ID" value="WVW82659.1"/>
    <property type="molecule type" value="Genomic_DNA"/>
</dbReference>
<keyword evidence="5" id="KW-1185">Reference proteome</keyword>
<dbReference type="RefSeq" id="XP_019042652.1">
    <property type="nucleotide sequence ID" value="XM_019195829.1"/>
</dbReference>
<dbReference type="PANTHER" id="PTHR43669:SF4">
    <property type="entry name" value="SHORT-CHAIN DEHYDROGENASE"/>
    <property type="match status" value="1"/>
</dbReference>
<dbReference type="Gene3D" id="3.40.50.720">
    <property type="entry name" value="NAD(P)-binding Rossmann-like Domain"/>
    <property type="match status" value="1"/>
</dbReference>
<dbReference type="AlphaFoldDB" id="A0A1B9FS49"/>
<evidence type="ECO:0000313" key="4">
    <source>
        <dbReference type="EMBL" id="WVW82659.1"/>
    </source>
</evidence>
<reference evidence="4" key="2">
    <citation type="submission" date="2013-07" db="EMBL/GenBank/DDBJ databases">
        <authorList>
            <consortium name="The Broad Institute Genome Sequencing Platform"/>
            <person name="Cuomo C."/>
            <person name="Litvintseva A."/>
            <person name="Chen Y."/>
            <person name="Heitman J."/>
            <person name="Sun S."/>
            <person name="Springer D."/>
            <person name="Dromer F."/>
            <person name="Young S.K."/>
            <person name="Zeng Q."/>
            <person name="Gargeya S."/>
            <person name="Fitzgerald M."/>
            <person name="Abouelleil A."/>
            <person name="Alvarado L."/>
            <person name="Berlin A.M."/>
            <person name="Chapman S.B."/>
            <person name="Dewar J."/>
            <person name="Goldberg J."/>
            <person name="Griggs A."/>
            <person name="Gujja S."/>
            <person name="Hansen M."/>
            <person name="Howarth C."/>
            <person name="Imamovic A."/>
            <person name="Larimer J."/>
            <person name="McCowan C."/>
            <person name="Murphy C."/>
            <person name="Pearson M."/>
            <person name="Priest M."/>
            <person name="Roberts A."/>
            <person name="Saif S."/>
            <person name="Shea T."/>
            <person name="Sykes S."/>
            <person name="Wortman J."/>
            <person name="Nusbaum C."/>
            <person name="Birren B."/>
        </authorList>
    </citation>
    <scope>NUCLEOTIDE SEQUENCE</scope>
    <source>
        <strain evidence="4">CBS 10118</strain>
    </source>
</reference>
<dbReference type="GeneID" id="30213660"/>
<evidence type="ECO:0000313" key="5">
    <source>
        <dbReference type="Proteomes" id="UP000092730"/>
    </source>
</evidence>
<keyword evidence="2" id="KW-0560">Oxidoreductase</keyword>
<dbReference type="InterPro" id="IPR002347">
    <property type="entry name" value="SDR_fam"/>
</dbReference>
<dbReference type="KEGG" id="kbi:30213660"/>
<evidence type="ECO:0000256" key="1">
    <source>
        <dbReference type="ARBA" id="ARBA00006484"/>
    </source>
</evidence>
<proteinExistence type="inferred from homology"/>
<protein>
    <recommendedName>
        <fullName evidence="6">Short-chain dehydrogenase</fullName>
    </recommendedName>
</protein>
<dbReference type="Pfam" id="PF00106">
    <property type="entry name" value="adh_short"/>
    <property type="match status" value="1"/>
</dbReference>
<gene>
    <name evidence="3" type="ORF">I302_09261</name>
    <name evidence="4" type="ORF">I302_104670</name>
</gene>
<sequence length="210" mass="22483">MSKIALILGLGPHIGQPTADRLLSAGYKVATVSRTPRIASEEGTIHLTADFQDPSTVEPVFDQVQQKWGSPSLVLYNAAAMCYTGENPLSAPIYEFINVFNVNTTSAYAAAALVYQRDHQVAFFYTGNALNSMIMLPLATAGVGKAATAHWVQAAAKSEALRPARFYYLDERNQQGGPAGGGISGEAHANVIMKLAADPEQRDPLVLFQA</sequence>
<reference evidence="3" key="3">
    <citation type="submission" date="2016-07" db="EMBL/GenBank/DDBJ databases">
        <title>Evolution of pathogenesis and genome organization in the Tremellales.</title>
        <authorList>
            <person name="Cuomo C."/>
            <person name="Litvintseva A."/>
            <person name="Heitman J."/>
            <person name="Chen Y."/>
            <person name="Sun S."/>
            <person name="Springer D."/>
            <person name="Dromer F."/>
            <person name="Young S."/>
            <person name="Zeng Q."/>
            <person name="Chapman S."/>
            <person name="Gujja S."/>
            <person name="Saif S."/>
            <person name="Birren B."/>
        </authorList>
    </citation>
    <scope>NUCLEOTIDE SEQUENCE</scope>
    <source>
        <strain evidence="3">CBS 10118</strain>
    </source>
</reference>
<evidence type="ECO:0008006" key="6">
    <source>
        <dbReference type="Google" id="ProtNLM"/>
    </source>
</evidence>
<evidence type="ECO:0000313" key="3">
    <source>
        <dbReference type="EMBL" id="OCF21582.1"/>
    </source>
</evidence>
<reference evidence="4" key="4">
    <citation type="submission" date="2024-02" db="EMBL/GenBank/DDBJ databases">
        <title>Comparative genomics of Cryptococcus and Kwoniella reveals pathogenesis evolution and contrasting modes of karyotype evolution via chromosome fusion or intercentromeric recombination.</title>
        <authorList>
            <person name="Coelho M.A."/>
            <person name="David-Palma M."/>
            <person name="Shea T."/>
            <person name="Bowers K."/>
            <person name="McGinley-Smith S."/>
            <person name="Mohammad A.W."/>
            <person name="Gnirke A."/>
            <person name="Yurkov A.M."/>
            <person name="Nowrousian M."/>
            <person name="Sun S."/>
            <person name="Cuomo C.A."/>
            <person name="Heitman J."/>
        </authorList>
    </citation>
    <scope>NUCLEOTIDE SEQUENCE</scope>
    <source>
        <strain evidence="4">CBS 10118</strain>
    </source>
</reference>
<evidence type="ECO:0000256" key="2">
    <source>
        <dbReference type="ARBA" id="ARBA00023002"/>
    </source>
</evidence>
<comment type="similarity">
    <text evidence="1">Belongs to the short-chain dehydrogenases/reductases (SDR) family.</text>
</comment>
<dbReference type="PANTHER" id="PTHR43669">
    <property type="entry name" value="5-KETO-D-GLUCONATE 5-REDUCTASE"/>
    <property type="match status" value="1"/>
</dbReference>